<name>A0A8C5QGP1_9ANUR</name>
<comment type="subcellular location">
    <subcellularLocation>
        <location evidence="1">Endoplasmic reticulum membrane</location>
        <topology evidence="1">Multi-pass membrane protein</topology>
    </subcellularLocation>
</comment>
<dbReference type="GO" id="GO:0006505">
    <property type="term" value="P:GPI anchor metabolic process"/>
    <property type="evidence" value="ECO:0007669"/>
    <property type="project" value="TreeGrafter"/>
</dbReference>
<dbReference type="Ensembl" id="ENSLLET00000039359.1">
    <property type="protein sequence ID" value="ENSLLEP00000037898.1"/>
    <property type="gene ID" value="ENSLLEG00000024011.1"/>
</dbReference>
<reference evidence="18" key="2">
    <citation type="submission" date="2025-09" db="UniProtKB">
        <authorList>
            <consortium name="Ensembl"/>
        </authorList>
    </citation>
    <scope>IDENTIFICATION</scope>
</reference>
<dbReference type="AlphaFoldDB" id="A0A8C5QGP1"/>
<evidence type="ECO:0000256" key="5">
    <source>
        <dbReference type="ARBA" id="ARBA00022692"/>
    </source>
</evidence>
<keyword evidence="8 13" id="KW-0653">Protein transport</keyword>
<evidence type="ECO:0000256" key="1">
    <source>
        <dbReference type="ARBA" id="ARBA00004477"/>
    </source>
</evidence>
<dbReference type="GO" id="GO:0005789">
    <property type="term" value="C:endoplasmic reticulum membrane"/>
    <property type="evidence" value="ECO:0007669"/>
    <property type="project" value="UniProtKB-SubCell"/>
</dbReference>
<feature type="compositionally biased region" description="Basic and acidic residues" evidence="14">
    <location>
        <begin position="779"/>
        <end position="789"/>
    </location>
</feature>
<evidence type="ECO:0000256" key="6">
    <source>
        <dbReference type="ARBA" id="ARBA00022801"/>
    </source>
</evidence>
<comment type="caution">
    <text evidence="13">Lacks conserved residue(s) required for the propagation of feature annotation.</text>
</comment>
<dbReference type="Proteomes" id="UP000694569">
    <property type="component" value="Unplaced"/>
</dbReference>
<comment type="similarity">
    <text evidence="2 13">Belongs to the GPI inositol-deacylase family.</text>
</comment>
<dbReference type="GO" id="GO:0006888">
    <property type="term" value="P:endoplasmic reticulum to Golgi vesicle-mediated transport"/>
    <property type="evidence" value="ECO:0007669"/>
    <property type="project" value="TreeGrafter"/>
</dbReference>
<keyword evidence="5 13" id="KW-0812">Transmembrane</keyword>
<evidence type="ECO:0000256" key="14">
    <source>
        <dbReference type="SAM" id="MobiDB-lite"/>
    </source>
</evidence>
<keyword evidence="6 13" id="KW-0378">Hydrolase</keyword>
<feature type="compositionally biased region" description="Polar residues" evidence="14">
    <location>
        <begin position="790"/>
        <end position="811"/>
    </location>
</feature>
<dbReference type="PANTHER" id="PTHR15495">
    <property type="entry name" value="NEGATIVE REGULATOR OF VESICLE FORMATION-RELATED"/>
    <property type="match status" value="1"/>
</dbReference>
<evidence type="ECO:0000256" key="3">
    <source>
        <dbReference type="ARBA" id="ARBA00015856"/>
    </source>
</evidence>
<dbReference type="Pfam" id="PF24660">
    <property type="entry name" value="PGAP1_3rd"/>
    <property type="match status" value="1"/>
</dbReference>
<dbReference type="GO" id="GO:0050185">
    <property type="term" value="F:phosphatidylinositol deacylase activity"/>
    <property type="evidence" value="ECO:0007669"/>
    <property type="project" value="TreeGrafter"/>
</dbReference>
<keyword evidence="7 13" id="KW-0256">Endoplasmic reticulum</keyword>
<dbReference type="InterPro" id="IPR029058">
    <property type="entry name" value="AB_hydrolase_fold"/>
</dbReference>
<feature type="domain" description="GPI inositol-deacylase transmembrane" evidence="17">
    <location>
        <begin position="598"/>
        <end position="941"/>
    </location>
</feature>
<evidence type="ECO:0000256" key="12">
    <source>
        <dbReference type="ARBA" id="ARBA00093318"/>
    </source>
</evidence>
<evidence type="ECO:0000256" key="13">
    <source>
        <dbReference type="RuleBase" id="RU365011"/>
    </source>
</evidence>
<dbReference type="GeneTree" id="ENSGT00390000016484"/>
<dbReference type="InterPro" id="IPR056824">
    <property type="entry name" value="PGAP1_TMD"/>
</dbReference>
<evidence type="ECO:0000313" key="18">
    <source>
        <dbReference type="Ensembl" id="ENSLLEP00000037898.1"/>
    </source>
</evidence>
<dbReference type="InterPro" id="IPR039529">
    <property type="entry name" value="PGAP1/BST1"/>
</dbReference>
<feature type="region of interest" description="Disordered" evidence="14">
    <location>
        <begin position="776"/>
        <end position="818"/>
    </location>
</feature>
<comment type="function">
    <text evidence="12 13">GPI inositol-deacylase that catalyzes the remove of the acyl chain linked to the 2-OH position of inositol ring from the GPI-anchored protein (GPI-AP) in the endoplasmic reticulum. Initiates the post-attachment remodeling phase of GPI-AP biogenesis and participates in endoplasmic reticulum (ER)-to-Golgi transport of GPI-anchored protein.</text>
</comment>
<evidence type="ECO:0000256" key="2">
    <source>
        <dbReference type="ARBA" id="ARBA00006931"/>
    </source>
</evidence>
<feature type="transmembrane region" description="Helical" evidence="13">
    <location>
        <begin position="871"/>
        <end position="887"/>
    </location>
</feature>
<feature type="domain" description="GPI inositol-deacylase PGAP1-like alpha/beta" evidence="16">
    <location>
        <begin position="78"/>
        <end position="297"/>
    </location>
</feature>
<evidence type="ECO:0000256" key="11">
    <source>
        <dbReference type="ARBA" id="ARBA00023180"/>
    </source>
</evidence>
<sequence>MELLSAVCHGVLLLLVALGVWDVMRVYESDRCSMTYMFEYPEFQKMKLPRKVSRTYPAYELYLYGEGAYAAMNKNLTLTGIPVLFLPGNAGSYKQARSVGSIALRKAENIGNVYHFDVFTVNFNEELVALYGGSLQRQTKFVHICIKAIIQLYKHQPYSPQSVAIIGHSMGGLVARALLTLKNFKPKLLNLIITQATPHVLPVLPVDYYLTDFYALVNNYWILNANELQNITTLSVAGGFRDYQVPSVLAFLPVSGLHNSALSVVSSAVPRTWASTDHLSIVWCKELILATTRALFDLIDENTSQLTDNIEKRMSVLRHHFVKHPAKFFESNYETAVSLPESARWVPVDYSTWEHIVTNKSSESYFTFSLSGKTKHFSHFHCQSTYMFTNSWIFGCNDKVSPECLQVEDLTWKSDLLPIAKVVTLKLEDSDYSTFTHFVVALSETNGSKFSLECEFLNEESRTVQTPVTHVLSFGLSSSHIKLNSTGLLHIIHLQEFSKIYQAFDILIERNCTDLTERTYSIYRFHVPWSHEDIIRTSSDNEFPLKISAKLHAAKPQNDTNLITVTIYSSADCLYEVTIYTSFLQILGQIIRFHGPSLPVYILSNLLLAYGAQLHSLLGKGHCLEFDSSLIAAAKPYKVDPIINMCRFLLSYTWFRNIWDGLLLPELDAAQLYSLGFFFPMASLLLFIFGTGVSYWSGVILKLTIRVLSSIWIALKRHSENLDSRCSVPRLFATILFLAFICWATCGAFTILLVFIHYLFKIVKLFSSVKMHTSSSVKIPKDEPDDKATDASQNDSPATLTDSSENTSTPEPLTHGLHQHSFNSNISIAADSLKMHIAIMNLLLWVMLLNFPTFVYWASNIRYNLQLDPDPSRILALILIFTLEILMSSDAPKIKSSALLKRAAQIQLPLAIVTVAFGTLHLYRVSYFISLSFFIHVLCCFI</sequence>
<keyword evidence="9 13" id="KW-1133">Transmembrane helix</keyword>
<evidence type="ECO:0000256" key="7">
    <source>
        <dbReference type="ARBA" id="ARBA00022824"/>
    </source>
</evidence>
<evidence type="ECO:0000256" key="9">
    <source>
        <dbReference type="ARBA" id="ARBA00022989"/>
    </source>
</evidence>
<evidence type="ECO:0000256" key="8">
    <source>
        <dbReference type="ARBA" id="ARBA00022927"/>
    </source>
</evidence>
<keyword evidence="4 13" id="KW-0813">Transport</keyword>
<feature type="transmembrane region" description="Helical" evidence="13">
    <location>
        <begin position="672"/>
        <end position="689"/>
    </location>
</feature>
<dbReference type="PANTHER" id="PTHR15495:SF7">
    <property type="entry name" value="GPI INOSITOL-DEACYLASE"/>
    <property type="match status" value="1"/>
</dbReference>
<feature type="transmembrane region" description="Helical" evidence="13">
    <location>
        <begin position="735"/>
        <end position="760"/>
    </location>
</feature>
<dbReference type="InterPro" id="IPR012908">
    <property type="entry name" value="PGAP1-ab_dom-like"/>
</dbReference>
<protein>
    <recommendedName>
        <fullName evidence="3 13">GPI inositol-deacylase</fullName>
        <ecNumber evidence="13">3.1.-.-</ecNumber>
    </recommendedName>
</protein>
<dbReference type="Pfam" id="PF25140">
    <property type="entry name" value="PGAP1_TMD"/>
    <property type="match status" value="1"/>
</dbReference>
<dbReference type="OrthoDB" id="348976at2759"/>
<feature type="signal peptide" evidence="15">
    <location>
        <begin position="1"/>
        <end position="19"/>
    </location>
</feature>
<feature type="transmembrane region" description="Helical" evidence="13">
    <location>
        <begin position="842"/>
        <end position="859"/>
    </location>
</feature>
<proteinExistence type="inferred from homology"/>
<dbReference type="GO" id="GO:0015031">
    <property type="term" value="P:protein transport"/>
    <property type="evidence" value="ECO:0007669"/>
    <property type="project" value="UniProtKB-KW"/>
</dbReference>
<dbReference type="SUPFAM" id="SSF53474">
    <property type="entry name" value="alpha/beta-Hydrolases"/>
    <property type="match status" value="1"/>
</dbReference>
<reference evidence="18" key="1">
    <citation type="submission" date="2025-08" db="UniProtKB">
        <authorList>
            <consortium name="Ensembl"/>
        </authorList>
    </citation>
    <scope>IDENTIFICATION</scope>
</reference>
<evidence type="ECO:0000256" key="10">
    <source>
        <dbReference type="ARBA" id="ARBA00023136"/>
    </source>
</evidence>
<dbReference type="Pfam" id="PF07819">
    <property type="entry name" value="PGAP1"/>
    <property type="match status" value="1"/>
</dbReference>
<keyword evidence="15" id="KW-0732">Signal</keyword>
<evidence type="ECO:0000313" key="19">
    <source>
        <dbReference type="Proteomes" id="UP000694569"/>
    </source>
</evidence>
<dbReference type="FunFam" id="3.40.50.1820:FF:000026">
    <property type="entry name" value="GPI inositol-deacylase"/>
    <property type="match status" value="1"/>
</dbReference>
<feature type="chain" id="PRO_5034975747" description="GPI inositol-deacylase" evidence="15">
    <location>
        <begin position="20"/>
        <end position="942"/>
    </location>
</feature>
<dbReference type="EC" id="3.1.-.-" evidence="13"/>
<evidence type="ECO:0000256" key="15">
    <source>
        <dbReference type="SAM" id="SignalP"/>
    </source>
</evidence>
<keyword evidence="11" id="KW-0325">Glycoprotein</keyword>
<gene>
    <name evidence="18" type="primary">PGAP1</name>
</gene>
<dbReference type="Pfam" id="PF25141">
    <property type="entry name" value="PGAP1_2nd"/>
    <property type="match status" value="1"/>
</dbReference>
<evidence type="ECO:0000256" key="4">
    <source>
        <dbReference type="ARBA" id="ARBA00022448"/>
    </source>
</evidence>
<evidence type="ECO:0000259" key="17">
    <source>
        <dbReference type="Pfam" id="PF25140"/>
    </source>
</evidence>
<keyword evidence="10 13" id="KW-0472">Membrane</keyword>
<feature type="transmembrane region" description="Helical" evidence="13">
    <location>
        <begin position="899"/>
        <end position="919"/>
    </location>
</feature>
<keyword evidence="19" id="KW-1185">Reference proteome</keyword>
<accession>A0A8C5QGP1</accession>
<evidence type="ECO:0000259" key="16">
    <source>
        <dbReference type="Pfam" id="PF07819"/>
    </source>
</evidence>
<organism evidence="18 19">
    <name type="scientific">Leptobrachium leishanense</name>
    <name type="common">Leishan spiny toad</name>
    <dbReference type="NCBI Taxonomy" id="445787"/>
    <lineage>
        <taxon>Eukaryota</taxon>
        <taxon>Metazoa</taxon>
        <taxon>Chordata</taxon>
        <taxon>Craniata</taxon>
        <taxon>Vertebrata</taxon>
        <taxon>Euteleostomi</taxon>
        <taxon>Amphibia</taxon>
        <taxon>Batrachia</taxon>
        <taxon>Anura</taxon>
        <taxon>Pelobatoidea</taxon>
        <taxon>Megophryidae</taxon>
        <taxon>Leptobrachium</taxon>
    </lineage>
</organism>
<dbReference type="Gene3D" id="3.40.50.1820">
    <property type="entry name" value="alpha/beta hydrolase"/>
    <property type="match status" value="1"/>
</dbReference>